<accession>A0A9P5NE84</accession>
<dbReference type="Proteomes" id="UP000724874">
    <property type="component" value="Unassembled WGS sequence"/>
</dbReference>
<organism evidence="2 3">
    <name type="scientific">Gymnopilus junonius</name>
    <name type="common">Spectacular rustgill mushroom</name>
    <name type="synonym">Gymnopilus spectabilis subsp. junonius</name>
    <dbReference type="NCBI Taxonomy" id="109634"/>
    <lineage>
        <taxon>Eukaryota</taxon>
        <taxon>Fungi</taxon>
        <taxon>Dikarya</taxon>
        <taxon>Basidiomycota</taxon>
        <taxon>Agaricomycotina</taxon>
        <taxon>Agaricomycetes</taxon>
        <taxon>Agaricomycetidae</taxon>
        <taxon>Agaricales</taxon>
        <taxon>Agaricineae</taxon>
        <taxon>Hymenogastraceae</taxon>
        <taxon>Gymnopilus</taxon>
    </lineage>
</organism>
<name>A0A9P5NE84_GYMJU</name>
<feature type="region of interest" description="Disordered" evidence="1">
    <location>
        <begin position="209"/>
        <end position="230"/>
    </location>
</feature>
<proteinExistence type="predicted"/>
<keyword evidence="3" id="KW-1185">Reference proteome</keyword>
<gene>
    <name evidence="2" type="ORF">CPB84DRAFT_1851684</name>
</gene>
<reference evidence="2" key="1">
    <citation type="submission" date="2020-11" db="EMBL/GenBank/DDBJ databases">
        <authorList>
            <consortium name="DOE Joint Genome Institute"/>
            <person name="Ahrendt S."/>
            <person name="Riley R."/>
            <person name="Andreopoulos W."/>
            <person name="LaButti K."/>
            <person name="Pangilinan J."/>
            <person name="Ruiz-duenas F.J."/>
            <person name="Barrasa J.M."/>
            <person name="Sanchez-Garcia M."/>
            <person name="Camarero S."/>
            <person name="Miyauchi S."/>
            <person name="Serrano A."/>
            <person name="Linde D."/>
            <person name="Babiker R."/>
            <person name="Drula E."/>
            <person name="Ayuso-Fernandez I."/>
            <person name="Pacheco R."/>
            <person name="Padilla G."/>
            <person name="Ferreira P."/>
            <person name="Barriuso J."/>
            <person name="Kellner H."/>
            <person name="Castanera R."/>
            <person name="Alfaro M."/>
            <person name="Ramirez L."/>
            <person name="Pisabarro A.G."/>
            <person name="Kuo A."/>
            <person name="Tritt A."/>
            <person name="Lipzen A."/>
            <person name="He G."/>
            <person name="Yan M."/>
            <person name="Ng V."/>
            <person name="Cullen D."/>
            <person name="Martin F."/>
            <person name="Rosso M.-N."/>
            <person name="Henrissat B."/>
            <person name="Hibbett D."/>
            <person name="Martinez A.T."/>
            <person name="Grigoriev I.V."/>
        </authorList>
    </citation>
    <scope>NUCLEOTIDE SEQUENCE</scope>
    <source>
        <strain evidence="2">AH 44721</strain>
    </source>
</reference>
<dbReference type="AlphaFoldDB" id="A0A9P5NE84"/>
<sequence>MPQRLLCRLGHVSFRANGIRSVAAHGLTWAQWQITDLSLIISLPGFDSKRYSQIILAMPRGRLAWRPSARIIQVHLPNLHSGGYHVDEMGERDGSESILRTDAIKVPLLLHGLRYRLHPVHPLLPVLKPLHLRTEEIPEAHDQNDALEEYPKTLTSMRDALTINRADGITTTPANAHPLIAPSSRELAGPAVSSPQMTAITGLPEVTHIASPTHSKPPRRHMAERTPVSFGPPPLIHDLFHTLASPCPRCSKFTPSSRLMGIQPSPVDR</sequence>
<evidence type="ECO:0000313" key="2">
    <source>
        <dbReference type="EMBL" id="KAF8881042.1"/>
    </source>
</evidence>
<comment type="caution">
    <text evidence="2">The sequence shown here is derived from an EMBL/GenBank/DDBJ whole genome shotgun (WGS) entry which is preliminary data.</text>
</comment>
<protein>
    <submittedName>
        <fullName evidence="2">Uncharacterized protein</fullName>
    </submittedName>
</protein>
<evidence type="ECO:0000313" key="3">
    <source>
        <dbReference type="Proteomes" id="UP000724874"/>
    </source>
</evidence>
<evidence type="ECO:0000256" key="1">
    <source>
        <dbReference type="SAM" id="MobiDB-lite"/>
    </source>
</evidence>
<dbReference type="EMBL" id="JADNYJ010000135">
    <property type="protein sequence ID" value="KAF8881042.1"/>
    <property type="molecule type" value="Genomic_DNA"/>
</dbReference>